<comment type="caution">
    <text evidence="2">The sequence shown here is derived from an EMBL/GenBank/DDBJ whole genome shotgun (WGS) entry which is preliminary data.</text>
</comment>
<feature type="transmembrane region" description="Helical" evidence="1">
    <location>
        <begin position="12"/>
        <end position="31"/>
    </location>
</feature>
<gene>
    <name evidence="2" type="ORF">JCM19300_20</name>
</gene>
<keyword evidence="1" id="KW-0472">Membrane</keyword>
<dbReference type="RefSeq" id="WP_042506770.1">
    <property type="nucleotide sequence ID" value="NZ_BBNQ01000026.1"/>
</dbReference>
<evidence type="ECO:0000313" key="3">
    <source>
        <dbReference type="Proteomes" id="UP000029644"/>
    </source>
</evidence>
<sequence>MKSNIVSYIIKTIILILIISFTFDKVVFLIFNHISDKVFTGQTVGKLNQYLEVKENLDFIVFGSSRANHNVNPIEISTNSFNMGVDGRKLAYSATLIKLLPIKKKQTILLQIDTENAFNESYAGNDIKALSIKYNRNPIIKKEINQLNKSNILQNFYWSLSYNSAILGVLKNYLKPKYNYKIYFGYDPIYTTQNQKKIFSHILKKTKKDVNCINKFKLNKIYANYLTDLTKFCNENNKTLILFTAPKYEDECKSDNEELSKILKNAGINYYDFTDFFNNTDTLENWKDKEHLSAQGAEIFTKRIKELIK</sequence>
<reference evidence="2 3" key="1">
    <citation type="journal article" date="2014" name="Genome Announc.">
        <title>Draft Genome Sequences of Marine Flavobacterium Algibacter lectus Strains SS8 and NR4.</title>
        <authorList>
            <person name="Takatani N."/>
            <person name="Nakanishi M."/>
            <person name="Meirelles P."/>
            <person name="Mino S."/>
            <person name="Suda W."/>
            <person name="Oshima K."/>
            <person name="Hattori M."/>
            <person name="Ohkuma M."/>
            <person name="Hosokawa M."/>
            <person name="Miyashita K."/>
            <person name="Thompson F.L."/>
            <person name="Niwa A."/>
            <person name="Sawabe T."/>
            <person name="Sawabe T."/>
        </authorList>
    </citation>
    <scope>NUCLEOTIDE SEQUENCE [LARGE SCALE GENOMIC DNA]</scope>
    <source>
        <strain evidence="2 3">JCM 19300</strain>
    </source>
</reference>
<keyword evidence="1" id="KW-1133">Transmembrane helix</keyword>
<accession>A0A090VJK9</accession>
<dbReference type="EMBL" id="BBNQ01000026">
    <property type="protein sequence ID" value="GAL64916.1"/>
    <property type="molecule type" value="Genomic_DNA"/>
</dbReference>
<keyword evidence="1" id="KW-0812">Transmembrane</keyword>
<dbReference type="AlphaFoldDB" id="A0A090VJK9"/>
<dbReference type="Proteomes" id="UP000029644">
    <property type="component" value="Unassembled WGS sequence"/>
</dbReference>
<dbReference type="OrthoDB" id="869432at2"/>
<proteinExistence type="predicted"/>
<evidence type="ECO:0000256" key="1">
    <source>
        <dbReference type="SAM" id="Phobius"/>
    </source>
</evidence>
<evidence type="ECO:0008006" key="4">
    <source>
        <dbReference type="Google" id="ProtNLM"/>
    </source>
</evidence>
<name>A0A090VJK9_9FLAO</name>
<organism evidence="2 3">
    <name type="scientific">Algibacter lectus</name>
    <dbReference type="NCBI Taxonomy" id="221126"/>
    <lineage>
        <taxon>Bacteria</taxon>
        <taxon>Pseudomonadati</taxon>
        <taxon>Bacteroidota</taxon>
        <taxon>Flavobacteriia</taxon>
        <taxon>Flavobacteriales</taxon>
        <taxon>Flavobacteriaceae</taxon>
        <taxon>Algibacter</taxon>
    </lineage>
</organism>
<dbReference type="SUPFAM" id="SSF52266">
    <property type="entry name" value="SGNH hydrolase"/>
    <property type="match status" value="1"/>
</dbReference>
<evidence type="ECO:0000313" key="2">
    <source>
        <dbReference type="EMBL" id="GAL64916.1"/>
    </source>
</evidence>
<protein>
    <recommendedName>
        <fullName evidence="4">SGNH/GDSL hydrolase family protein</fullName>
    </recommendedName>
</protein>